<dbReference type="InterPro" id="IPR000086">
    <property type="entry name" value="NUDIX_hydrolase_dom"/>
</dbReference>
<dbReference type="SUPFAM" id="SSF55811">
    <property type="entry name" value="Nudix"/>
    <property type="match status" value="1"/>
</dbReference>
<evidence type="ECO:0000259" key="2">
    <source>
        <dbReference type="PROSITE" id="PS51462"/>
    </source>
</evidence>
<dbReference type="Gene3D" id="3.90.79.10">
    <property type="entry name" value="Nucleoside Triphosphate Pyrophosphohydrolase"/>
    <property type="match status" value="1"/>
</dbReference>
<dbReference type="EMBL" id="BAAAMU010000070">
    <property type="protein sequence ID" value="GAA1663925.1"/>
    <property type="molecule type" value="Genomic_DNA"/>
</dbReference>
<reference evidence="4" key="1">
    <citation type="journal article" date="2019" name="Int. J. Syst. Evol. Microbiol.">
        <title>The Global Catalogue of Microorganisms (GCM) 10K type strain sequencing project: providing services to taxonomists for standard genome sequencing and annotation.</title>
        <authorList>
            <consortium name="The Broad Institute Genomics Platform"/>
            <consortium name="The Broad Institute Genome Sequencing Center for Infectious Disease"/>
            <person name="Wu L."/>
            <person name="Ma J."/>
        </authorList>
    </citation>
    <scope>NUCLEOTIDE SEQUENCE [LARGE SCALE GENOMIC DNA]</scope>
    <source>
        <strain evidence="4">JCM 13929</strain>
    </source>
</reference>
<gene>
    <name evidence="3" type="ORF">GCM10009733_072090</name>
</gene>
<dbReference type="PANTHER" id="PTHR21340">
    <property type="entry name" value="DIADENOSINE 5,5-P1,P4-TETRAPHOSPHATE PYROPHOSPHOHYDROLASE MUTT"/>
    <property type="match status" value="1"/>
</dbReference>
<dbReference type="InterPro" id="IPR051325">
    <property type="entry name" value="Nudix_hydrolase_domain"/>
</dbReference>
<evidence type="ECO:0000313" key="4">
    <source>
        <dbReference type="Proteomes" id="UP001500064"/>
    </source>
</evidence>
<dbReference type="Proteomes" id="UP001500064">
    <property type="component" value="Unassembled WGS sequence"/>
</dbReference>
<dbReference type="GO" id="GO:0016787">
    <property type="term" value="F:hydrolase activity"/>
    <property type="evidence" value="ECO:0007669"/>
    <property type="project" value="UniProtKB-KW"/>
</dbReference>
<dbReference type="RefSeq" id="WP_346111119.1">
    <property type="nucleotide sequence ID" value="NZ_BAAAMU010000070.1"/>
</dbReference>
<keyword evidence="1 3" id="KW-0378">Hydrolase</keyword>
<dbReference type="CDD" id="cd03674">
    <property type="entry name" value="NUDIX_Hydrolase"/>
    <property type="match status" value="1"/>
</dbReference>
<evidence type="ECO:0000256" key="1">
    <source>
        <dbReference type="ARBA" id="ARBA00022801"/>
    </source>
</evidence>
<comment type="caution">
    <text evidence="3">The sequence shown here is derived from an EMBL/GenBank/DDBJ whole genome shotgun (WGS) entry which is preliminary data.</text>
</comment>
<dbReference type="PANTHER" id="PTHR21340:SF0">
    <property type="entry name" value="BIS(5'-NUCLEOSYL)-TETRAPHOSPHATASE [ASYMMETRICAL]"/>
    <property type="match status" value="1"/>
</dbReference>
<name>A0ABP4S0A6_9ACTN</name>
<dbReference type="Pfam" id="PF00293">
    <property type="entry name" value="NUDIX"/>
    <property type="match status" value="1"/>
</dbReference>
<evidence type="ECO:0000313" key="3">
    <source>
        <dbReference type="EMBL" id="GAA1663925.1"/>
    </source>
</evidence>
<organism evidence="3 4">
    <name type="scientific">Nonomuraea maheshkhaliensis</name>
    <dbReference type="NCBI Taxonomy" id="419590"/>
    <lineage>
        <taxon>Bacteria</taxon>
        <taxon>Bacillati</taxon>
        <taxon>Actinomycetota</taxon>
        <taxon>Actinomycetes</taxon>
        <taxon>Streptosporangiales</taxon>
        <taxon>Streptosporangiaceae</taxon>
        <taxon>Nonomuraea</taxon>
    </lineage>
</organism>
<dbReference type="InterPro" id="IPR015797">
    <property type="entry name" value="NUDIX_hydrolase-like_dom_sf"/>
</dbReference>
<keyword evidence="4" id="KW-1185">Reference proteome</keyword>
<protein>
    <submittedName>
        <fullName evidence="3">NUDIX hydrolase</fullName>
    </submittedName>
</protein>
<feature type="domain" description="Nudix hydrolase" evidence="2">
    <location>
        <begin position="55"/>
        <end position="189"/>
    </location>
</feature>
<dbReference type="PROSITE" id="PS51462">
    <property type="entry name" value="NUDIX"/>
    <property type="match status" value="1"/>
</dbReference>
<sequence length="192" mass="21400">MIERGGSGGARERLARQFAGITPWDELEAVHMAEGLDWIASGAPLYRTDAPDVPDPHLVAYTVVLSPSEEILLVDHRKARLWLPSGGHVEPGEDTWETVERECREELGVTARPAGPAGKRPFFVTATRTRGARSHTDVSLWFVIETDPITTYDEGEFAGVRWLSPREVLAEPVERLDPHMHRFTRKLAKAIG</sequence>
<proteinExistence type="predicted"/>
<accession>A0ABP4S0A6</accession>